<reference evidence="3 4" key="1">
    <citation type="submission" date="2020-03" db="EMBL/GenBank/DDBJ databases">
        <authorList>
            <person name="Zhu W."/>
        </authorList>
    </citation>
    <scope>NUCLEOTIDE SEQUENCE [LARGE SCALE GENOMIC DNA]</scope>
    <source>
        <strain evidence="3 4">185</strain>
    </source>
</reference>
<keyword evidence="1" id="KW-0175">Coiled coil</keyword>
<keyword evidence="2" id="KW-0732">Signal</keyword>
<dbReference type="InterPro" id="IPR023614">
    <property type="entry name" value="Porin_dom_sf"/>
</dbReference>
<protein>
    <submittedName>
        <fullName evidence="3">TMF family protein</fullName>
    </submittedName>
</protein>
<dbReference type="Proteomes" id="UP000501939">
    <property type="component" value="Chromosome"/>
</dbReference>
<dbReference type="Gene3D" id="2.40.160.10">
    <property type="entry name" value="Porin"/>
    <property type="match status" value="1"/>
</dbReference>
<organism evidence="3 4">
    <name type="scientific">Acinetobacter lanii</name>
    <dbReference type="NCBI Taxonomy" id="2715163"/>
    <lineage>
        <taxon>Bacteria</taxon>
        <taxon>Pseudomonadati</taxon>
        <taxon>Pseudomonadota</taxon>
        <taxon>Gammaproteobacteria</taxon>
        <taxon>Moraxellales</taxon>
        <taxon>Moraxellaceae</taxon>
        <taxon>Acinetobacter</taxon>
    </lineage>
</organism>
<dbReference type="AlphaFoldDB" id="A0A6G8S4K5"/>
<feature type="coiled-coil region" evidence="1">
    <location>
        <begin position="27"/>
        <end position="61"/>
    </location>
</feature>
<dbReference type="RefSeq" id="WP_166324383.1">
    <property type="nucleotide sequence ID" value="NZ_CP049916.1"/>
</dbReference>
<dbReference type="KEGG" id="alj:G8D99_08350"/>
<accession>A0A6G8S4K5</accession>
<evidence type="ECO:0000256" key="1">
    <source>
        <dbReference type="SAM" id="Coils"/>
    </source>
</evidence>
<dbReference type="EMBL" id="CP049916">
    <property type="protein sequence ID" value="QIO09020.1"/>
    <property type="molecule type" value="Genomic_DNA"/>
</dbReference>
<dbReference type="SUPFAM" id="SSF56935">
    <property type="entry name" value="Porins"/>
    <property type="match status" value="1"/>
</dbReference>
<evidence type="ECO:0000313" key="3">
    <source>
        <dbReference type="EMBL" id="QIO09020.1"/>
    </source>
</evidence>
<feature type="signal peptide" evidence="2">
    <location>
        <begin position="1"/>
        <end position="26"/>
    </location>
</feature>
<evidence type="ECO:0000313" key="4">
    <source>
        <dbReference type="Proteomes" id="UP000501939"/>
    </source>
</evidence>
<dbReference type="InterPro" id="IPR045748">
    <property type="entry name" value="DcaP"/>
</dbReference>
<sequence length="446" mass="49600">MKKNVSFIAKSVLSISILMVASSSYAQMTLEQQVASLQKQVQELQELMKKQQNTNASIQQDLHAVAQTPPPPPPPVGTKKEWNKFSTKNGAELEIYGNIRADASYQSKGADTIYNKISALPLEGSADVKKNSDRFQSTLNATRLGFNFKTPIMGEHDLGGKVEMDFFGGTGRDTFRIRHAFITLDQWLIGQTWSNFNAIENYPETVDASLSVGGSLTRVPQIKYSYPVDKNLNLAVSIEDPKAETITTTGNETVKTDPYAKLKLPSLTGRVNYRFDNGSAVSGRAFLTQKATSYGKGDEFLAWGIGAGGKLQILPKTLLRLDYNHIKGDTKNVLWTNSAYALTLNGDMKPNELDTIAIGVTQQFTPKIRGTLGFGYMRADDDNDFSKLVYADAAQNKQLAEGWINMFYNPYKPLNLGVEYMYGERKTFDNRTGEDNRVNFTAIYDF</sequence>
<name>A0A6G8S4K5_9GAMM</name>
<keyword evidence="4" id="KW-1185">Reference proteome</keyword>
<feature type="chain" id="PRO_5026129722" evidence="2">
    <location>
        <begin position="27"/>
        <end position="446"/>
    </location>
</feature>
<evidence type="ECO:0000256" key="2">
    <source>
        <dbReference type="SAM" id="SignalP"/>
    </source>
</evidence>
<dbReference type="Pfam" id="PF19577">
    <property type="entry name" value="DcaP"/>
    <property type="match status" value="1"/>
</dbReference>
<gene>
    <name evidence="3" type="ORF">G8D99_08350</name>
</gene>
<proteinExistence type="predicted"/>